<keyword evidence="3" id="KW-1185">Reference proteome</keyword>
<dbReference type="Gene3D" id="2.160.20.10">
    <property type="entry name" value="Single-stranded right-handed beta-helix, Pectin lyase-like"/>
    <property type="match status" value="1"/>
</dbReference>
<protein>
    <submittedName>
        <fullName evidence="2">Right-handed parallel beta-helix repeat-containing protein</fullName>
    </submittedName>
</protein>
<accession>A0A8J7LPS8</accession>
<dbReference type="InterPro" id="IPR024535">
    <property type="entry name" value="RHGA/B-epi-like_pectate_lyase"/>
</dbReference>
<sequence length="762" mass="82073">MNKAVTDGLVLMPPKFRGGLDVWSSGDGTPGSDTYNTSPTAAFVPADADFSGCLELLKLSGTQKIRYMGETPILPGCYLQIKTRVKVISGALPSVRVAGWAGTAGNSHVAGLPETGPSVTITGHGEVFEVSAIVGTGTRGGVDMPWGREPVYGHFGIDITGPNGAIVRVDDIQIEDISNVFVGKRLDTVDVVDYGAIGDGVTDNMEAFEAADAAANGRKVVIPEGNYLLSDHVTFENPTQFTGTVTMPADKRLTLTKDYHLPAYIDAFGDEVEALKRAIAVLFNFSDHESLDLGGRQITLTEPIDVQAAVGNKTTYKSRRVIRNGMLDCAASAGWDDEVVTSIATYSVSDNLVLSNVANIAAIPIGARVSGNGVGREIYVREVNVSAQEVTLSQPLYDAAGTQNYTFTRHKYALDFSGFTNLSRFVLSDIEFLLSKRANGVMLATGGLVFHVRDCFFTQPKDKGITSPGRGCQGMLIDRCQFFSGEGSLAAQSRVSIAFNSNANDNKIRDNRSTRFAHFGIVGGGGHIFANNHWFQGDDFPDGLRMPGVIIALGNCTTTFVGNYVDNSFIEWSNEYDSHPGFQSENSFGGLTISDNVFIASNVAPWFNWIVVKPYGGGHFIHGMNVSGNVFKALSGQVDQVDKLDSSFASLDFGRCRNLRWEGNTYTAVTKKTHSPAMVEFDQATDSKTWTVDFEPHMPFGGRARNVMSVTAEGAIMSGGSQATDMPYVTPETGPDKDQVKVTWANPSRGRIHVVARVDNPN</sequence>
<feature type="domain" description="Rhamnogalacturonase A/B/Epimerase-like pectate lyase" evidence="1">
    <location>
        <begin position="189"/>
        <end position="247"/>
    </location>
</feature>
<reference evidence="2" key="1">
    <citation type="submission" date="2020-10" db="EMBL/GenBank/DDBJ databases">
        <title>Paenihalocynthiibacter styelae gen. nov., sp. nov., isolated from stalked sea squirt Styela clava.</title>
        <authorList>
            <person name="Kim Y.-O."/>
            <person name="Yoon J.-H."/>
        </authorList>
    </citation>
    <scope>NUCLEOTIDE SEQUENCE</scope>
    <source>
        <strain evidence="2">MYP1-1</strain>
    </source>
</reference>
<dbReference type="AlphaFoldDB" id="A0A8J7LPS8"/>
<evidence type="ECO:0000259" key="1">
    <source>
        <dbReference type="Pfam" id="PF12708"/>
    </source>
</evidence>
<dbReference type="InterPro" id="IPR012334">
    <property type="entry name" value="Pectin_lyas_fold"/>
</dbReference>
<dbReference type="InterPro" id="IPR011050">
    <property type="entry name" value="Pectin_lyase_fold/virulence"/>
</dbReference>
<name>A0A8J7LPS8_9RHOB</name>
<comment type="caution">
    <text evidence="2">The sequence shown here is derived from an EMBL/GenBank/DDBJ whole genome shotgun (WGS) entry which is preliminary data.</text>
</comment>
<organism evidence="2 3">
    <name type="scientific">Halocynthiibacter styelae</name>
    <dbReference type="NCBI Taxonomy" id="2761955"/>
    <lineage>
        <taxon>Bacteria</taxon>
        <taxon>Pseudomonadati</taxon>
        <taxon>Pseudomonadota</taxon>
        <taxon>Alphaproteobacteria</taxon>
        <taxon>Rhodobacterales</taxon>
        <taxon>Paracoccaceae</taxon>
        <taxon>Halocynthiibacter</taxon>
    </lineage>
</organism>
<gene>
    <name evidence="2" type="ORF">H1D41_06260</name>
</gene>
<dbReference type="Proteomes" id="UP000640583">
    <property type="component" value="Unassembled WGS sequence"/>
</dbReference>
<dbReference type="EMBL" id="JADCKQ010000004">
    <property type="protein sequence ID" value="MBI1493232.1"/>
    <property type="molecule type" value="Genomic_DNA"/>
</dbReference>
<proteinExistence type="predicted"/>
<evidence type="ECO:0000313" key="3">
    <source>
        <dbReference type="Proteomes" id="UP000640583"/>
    </source>
</evidence>
<dbReference type="RefSeq" id="WP_228848085.1">
    <property type="nucleotide sequence ID" value="NZ_JADCKQ010000004.1"/>
</dbReference>
<dbReference type="Pfam" id="PF12708">
    <property type="entry name" value="Pect-lyase_RHGA_epim"/>
    <property type="match status" value="1"/>
</dbReference>
<dbReference type="SUPFAM" id="SSF51126">
    <property type="entry name" value="Pectin lyase-like"/>
    <property type="match status" value="1"/>
</dbReference>
<evidence type="ECO:0000313" key="2">
    <source>
        <dbReference type="EMBL" id="MBI1493232.1"/>
    </source>
</evidence>